<dbReference type="GO" id="GO:0006355">
    <property type="term" value="P:regulation of DNA-templated transcription"/>
    <property type="evidence" value="ECO:0007669"/>
    <property type="project" value="InterPro"/>
</dbReference>
<sequence>MTSQLFREYDVEGTVSGDKVDTSNHTPSRNGSALKSLPIAIINRQLLSSECLARAICSSTDLQVLSFPTLDDWLHQQVPVSLLVLCQTRLTQAEAMKEIERLAELSAQSIKCPAVILSDNEDPDLIVRMLGRNIRGYIPTSLPIDIAIQAMELARAGGVYVPASSLIAAHRVQEDPSAATHKANGMFTARQAAVVEALRRGKANKIIAYELNMRESTVKVHVRNIMKKLHATNRTEVAYLATRLLSGEEVTR</sequence>
<proteinExistence type="predicted"/>
<dbReference type="Gene3D" id="3.40.50.2300">
    <property type="match status" value="1"/>
</dbReference>
<dbReference type="PANTHER" id="PTHR45566:SF1">
    <property type="entry name" value="HTH-TYPE TRANSCRIPTIONAL REGULATOR YHJB-RELATED"/>
    <property type="match status" value="1"/>
</dbReference>
<dbReference type="SUPFAM" id="SSF46894">
    <property type="entry name" value="C-terminal effector domain of the bipartite response regulators"/>
    <property type="match status" value="1"/>
</dbReference>
<dbReference type="RefSeq" id="WP_154738565.1">
    <property type="nucleotide sequence ID" value="NZ_WMBQ01000001.1"/>
</dbReference>
<dbReference type="AlphaFoldDB" id="A0A6I3KGM0"/>
<dbReference type="EMBL" id="WMBQ01000001">
    <property type="protein sequence ID" value="MTD94094.1"/>
    <property type="molecule type" value="Genomic_DNA"/>
</dbReference>
<organism evidence="2 3">
    <name type="scientific">Hyphomicrobium album</name>
    <dbReference type="NCBI Taxonomy" id="2665159"/>
    <lineage>
        <taxon>Bacteria</taxon>
        <taxon>Pseudomonadati</taxon>
        <taxon>Pseudomonadota</taxon>
        <taxon>Alphaproteobacteria</taxon>
        <taxon>Hyphomicrobiales</taxon>
        <taxon>Hyphomicrobiaceae</taxon>
        <taxon>Hyphomicrobium</taxon>
    </lineage>
</organism>
<gene>
    <name evidence="2" type="ORF">GIW81_07050</name>
</gene>
<dbReference type="Gene3D" id="1.10.10.10">
    <property type="entry name" value="Winged helix-like DNA-binding domain superfamily/Winged helix DNA-binding domain"/>
    <property type="match status" value="1"/>
</dbReference>
<dbReference type="SUPFAM" id="SSF52172">
    <property type="entry name" value="CheY-like"/>
    <property type="match status" value="1"/>
</dbReference>
<protein>
    <submittedName>
        <fullName evidence="2">DNA-binding response regulator</fullName>
    </submittedName>
</protein>
<name>A0A6I3KGM0_9HYPH</name>
<keyword evidence="2" id="KW-0238">DNA-binding</keyword>
<dbReference type="InterPro" id="IPR036388">
    <property type="entry name" value="WH-like_DNA-bd_sf"/>
</dbReference>
<dbReference type="SMART" id="SM00421">
    <property type="entry name" value="HTH_LUXR"/>
    <property type="match status" value="1"/>
</dbReference>
<dbReference type="GO" id="GO:0003677">
    <property type="term" value="F:DNA binding"/>
    <property type="evidence" value="ECO:0007669"/>
    <property type="project" value="UniProtKB-KW"/>
</dbReference>
<feature type="domain" description="HTH luxR-type" evidence="1">
    <location>
        <begin position="180"/>
        <end position="245"/>
    </location>
</feature>
<dbReference type="PROSITE" id="PS50043">
    <property type="entry name" value="HTH_LUXR_2"/>
    <property type="match status" value="1"/>
</dbReference>
<dbReference type="PROSITE" id="PS00622">
    <property type="entry name" value="HTH_LUXR_1"/>
    <property type="match status" value="1"/>
</dbReference>
<dbReference type="InterPro" id="IPR016032">
    <property type="entry name" value="Sig_transdc_resp-reg_C-effctor"/>
</dbReference>
<dbReference type="Proteomes" id="UP000440694">
    <property type="component" value="Unassembled WGS sequence"/>
</dbReference>
<dbReference type="PRINTS" id="PR00038">
    <property type="entry name" value="HTHLUXR"/>
</dbReference>
<evidence type="ECO:0000313" key="3">
    <source>
        <dbReference type="Proteomes" id="UP000440694"/>
    </source>
</evidence>
<dbReference type="InterPro" id="IPR011006">
    <property type="entry name" value="CheY-like_superfamily"/>
</dbReference>
<evidence type="ECO:0000313" key="2">
    <source>
        <dbReference type="EMBL" id="MTD94094.1"/>
    </source>
</evidence>
<dbReference type="InterPro" id="IPR000792">
    <property type="entry name" value="Tscrpt_reg_LuxR_C"/>
</dbReference>
<reference evidence="2 3" key="1">
    <citation type="submission" date="2019-11" db="EMBL/GenBank/DDBJ databases">
        <title>Identification of a novel strain.</title>
        <authorList>
            <person name="Xu Q."/>
            <person name="Wang G."/>
        </authorList>
    </citation>
    <scope>NUCLEOTIDE SEQUENCE [LARGE SCALE GENOMIC DNA]</scope>
    <source>
        <strain evidence="3">xq</strain>
    </source>
</reference>
<dbReference type="InterPro" id="IPR051015">
    <property type="entry name" value="EvgA-like"/>
</dbReference>
<dbReference type="CDD" id="cd06170">
    <property type="entry name" value="LuxR_C_like"/>
    <property type="match status" value="1"/>
</dbReference>
<keyword evidence="3" id="KW-1185">Reference proteome</keyword>
<evidence type="ECO:0000259" key="1">
    <source>
        <dbReference type="PROSITE" id="PS50043"/>
    </source>
</evidence>
<dbReference type="Pfam" id="PF00196">
    <property type="entry name" value="GerE"/>
    <property type="match status" value="1"/>
</dbReference>
<dbReference type="PANTHER" id="PTHR45566">
    <property type="entry name" value="HTH-TYPE TRANSCRIPTIONAL REGULATOR YHJB-RELATED"/>
    <property type="match status" value="1"/>
</dbReference>
<accession>A0A6I3KGM0</accession>
<comment type="caution">
    <text evidence="2">The sequence shown here is derived from an EMBL/GenBank/DDBJ whole genome shotgun (WGS) entry which is preliminary data.</text>
</comment>